<proteinExistence type="predicted"/>
<protein>
    <submittedName>
        <fullName evidence="1">Uncharacterized protein</fullName>
    </submittedName>
</protein>
<keyword evidence="2" id="KW-1185">Reference proteome</keyword>
<name>A0AAV7W7B8_PLEWA</name>
<accession>A0AAV7W7B8</accession>
<dbReference type="EMBL" id="JANPWB010000002">
    <property type="protein sequence ID" value="KAJ1208170.1"/>
    <property type="molecule type" value="Genomic_DNA"/>
</dbReference>
<reference evidence="1" key="1">
    <citation type="journal article" date="2022" name="bioRxiv">
        <title>Sequencing and chromosome-scale assembly of the giantPleurodeles waltlgenome.</title>
        <authorList>
            <person name="Brown T."/>
            <person name="Elewa A."/>
            <person name="Iarovenko S."/>
            <person name="Subramanian E."/>
            <person name="Araus A.J."/>
            <person name="Petzold A."/>
            <person name="Susuki M."/>
            <person name="Suzuki K.-i.T."/>
            <person name="Hayashi T."/>
            <person name="Toyoda A."/>
            <person name="Oliveira C."/>
            <person name="Osipova E."/>
            <person name="Leigh N.D."/>
            <person name="Simon A."/>
            <person name="Yun M.H."/>
        </authorList>
    </citation>
    <scope>NUCLEOTIDE SEQUENCE</scope>
    <source>
        <strain evidence="1">20211129_DDA</strain>
        <tissue evidence="1">Liver</tissue>
    </source>
</reference>
<comment type="caution">
    <text evidence="1">The sequence shown here is derived from an EMBL/GenBank/DDBJ whole genome shotgun (WGS) entry which is preliminary data.</text>
</comment>
<sequence>MAKRECAQQKYVQNPQGVQHSRFVWKEGDIVRVKSPRIAVKGQSRFSAWKEIVQLSDSAVKLDDVLLWGKRCVGLCFGLMVCTMFSCHTARYAPWNENAGEIGSRFM</sequence>
<evidence type="ECO:0000313" key="2">
    <source>
        <dbReference type="Proteomes" id="UP001066276"/>
    </source>
</evidence>
<organism evidence="1 2">
    <name type="scientific">Pleurodeles waltl</name>
    <name type="common">Iberian ribbed newt</name>
    <dbReference type="NCBI Taxonomy" id="8319"/>
    <lineage>
        <taxon>Eukaryota</taxon>
        <taxon>Metazoa</taxon>
        <taxon>Chordata</taxon>
        <taxon>Craniata</taxon>
        <taxon>Vertebrata</taxon>
        <taxon>Euteleostomi</taxon>
        <taxon>Amphibia</taxon>
        <taxon>Batrachia</taxon>
        <taxon>Caudata</taxon>
        <taxon>Salamandroidea</taxon>
        <taxon>Salamandridae</taxon>
        <taxon>Pleurodelinae</taxon>
        <taxon>Pleurodeles</taxon>
    </lineage>
</organism>
<dbReference type="Proteomes" id="UP001066276">
    <property type="component" value="Chromosome 1_2"/>
</dbReference>
<evidence type="ECO:0000313" key="1">
    <source>
        <dbReference type="EMBL" id="KAJ1208170.1"/>
    </source>
</evidence>
<gene>
    <name evidence="1" type="ORF">NDU88_003556</name>
</gene>
<dbReference type="AlphaFoldDB" id="A0AAV7W7B8"/>